<evidence type="ECO:0000256" key="5">
    <source>
        <dbReference type="ARBA" id="ARBA00023242"/>
    </source>
</evidence>
<dbReference type="Pfam" id="PF00010">
    <property type="entry name" value="HLH"/>
    <property type="match status" value="1"/>
</dbReference>
<feature type="compositionally biased region" description="Low complexity" evidence="6">
    <location>
        <begin position="448"/>
        <end position="470"/>
    </location>
</feature>
<dbReference type="EMBL" id="BPVZ01000015">
    <property type="protein sequence ID" value="GKU99993.1"/>
    <property type="molecule type" value="Genomic_DNA"/>
</dbReference>
<evidence type="ECO:0000256" key="2">
    <source>
        <dbReference type="ARBA" id="ARBA00023015"/>
    </source>
</evidence>
<evidence type="ECO:0000256" key="1">
    <source>
        <dbReference type="ARBA" id="ARBA00004123"/>
    </source>
</evidence>
<feature type="domain" description="BHLH" evidence="7">
    <location>
        <begin position="287"/>
        <end position="336"/>
    </location>
</feature>
<keyword evidence="9" id="KW-1185">Reference proteome</keyword>
<dbReference type="GO" id="GO:0046983">
    <property type="term" value="F:protein dimerization activity"/>
    <property type="evidence" value="ECO:0007669"/>
    <property type="project" value="InterPro"/>
</dbReference>
<dbReference type="SMART" id="SM00353">
    <property type="entry name" value="HLH"/>
    <property type="match status" value="1"/>
</dbReference>
<dbReference type="Gene3D" id="4.10.280.10">
    <property type="entry name" value="Helix-loop-helix DNA-binding domain"/>
    <property type="match status" value="1"/>
</dbReference>
<reference evidence="8 9" key="1">
    <citation type="journal article" date="2021" name="Commun. Biol.">
        <title>The genome of Shorea leprosula (Dipterocarpaceae) highlights the ecological relevance of drought in aseasonal tropical rainforests.</title>
        <authorList>
            <person name="Ng K.K.S."/>
            <person name="Kobayashi M.J."/>
            <person name="Fawcett J.A."/>
            <person name="Hatakeyama M."/>
            <person name="Paape T."/>
            <person name="Ng C.H."/>
            <person name="Ang C.C."/>
            <person name="Tnah L.H."/>
            <person name="Lee C.T."/>
            <person name="Nishiyama T."/>
            <person name="Sese J."/>
            <person name="O'Brien M.J."/>
            <person name="Copetti D."/>
            <person name="Mohd Noor M.I."/>
            <person name="Ong R.C."/>
            <person name="Putra M."/>
            <person name="Sireger I.Z."/>
            <person name="Indrioko S."/>
            <person name="Kosugi Y."/>
            <person name="Izuno A."/>
            <person name="Isagi Y."/>
            <person name="Lee S.L."/>
            <person name="Shimizu K.K."/>
        </authorList>
    </citation>
    <scope>NUCLEOTIDE SEQUENCE [LARGE SCALE GENOMIC DNA]</scope>
    <source>
        <strain evidence="8">214</strain>
    </source>
</reference>
<feature type="region of interest" description="Disordered" evidence="6">
    <location>
        <begin position="448"/>
        <end position="482"/>
    </location>
</feature>
<keyword evidence="3" id="KW-0238">DNA-binding</keyword>
<evidence type="ECO:0000313" key="9">
    <source>
        <dbReference type="Proteomes" id="UP001054252"/>
    </source>
</evidence>
<keyword evidence="5" id="KW-0539">Nucleus</keyword>
<sequence>MDDYLDPYLSSLSWSDANVKQRTSWVHSEPDQPNVLLPNSLEDYQDEEKNLPAVSVVSLNHSTGSLAAQDTSSTLPSEESECVDKGLLSVEADQQIDCLNYCGNSLTGMMQYNTALHAPGTLNLSSPKQLPLVGDMRSSLSFPEIGTIVHNDVESSEFRRSLSDLQTLSPNPHLLWSSPSYGGFSSMSNLIVHSGLQSSPLQRRDVDDGNIDRYVEFDKLLQPEDLSASVTTKGKQEIETCHLSSLAVEPQTAATVGLPSMLQSVSATLNGGCNGIGKPRVRARRGQATDPHSIAERLRREKIAERMKNLQELVPNSNKTDKASMLDEIIEYVKFLQLQVKVLSMSRLGAAGAVVPLITDGQTEGSNGLLLSPLAGQEVDFSLSPDQIAFEQEVLKLMESDMTTAMQYLQSKGLCLMPIALATAISSGKPSPPGTASEDKMKFGFSRSLVHKSNSSSSGSNSSGSLSGVGTQHKSSDVNEKK</sequence>
<comment type="caution">
    <text evidence="8">The sequence shown here is derived from an EMBL/GenBank/DDBJ whole genome shotgun (WGS) entry which is preliminary data.</text>
</comment>
<evidence type="ECO:0000256" key="6">
    <source>
        <dbReference type="SAM" id="MobiDB-lite"/>
    </source>
</evidence>
<evidence type="ECO:0000256" key="3">
    <source>
        <dbReference type="ARBA" id="ARBA00023125"/>
    </source>
</evidence>
<name>A0AAV5IP58_9ROSI</name>
<dbReference type="InterPro" id="IPR045843">
    <property type="entry name" value="IND-like"/>
</dbReference>
<dbReference type="FunFam" id="4.10.280.10:FF:000017">
    <property type="entry name" value="Transcription factor bHLH66"/>
    <property type="match status" value="1"/>
</dbReference>
<dbReference type="GO" id="GO:0000978">
    <property type="term" value="F:RNA polymerase II cis-regulatory region sequence-specific DNA binding"/>
    <property type="evidence" value="ECO:0007669"/>
    <property type="project" value="TreeGrafter"/>
</dbReference>
<proteinExistence type="predicted"/>
<dbReference type="PANTHER" id="PTHR16223:SF215">
    <property type="entry name" value="OS02G0564700 PROTEIN"/>
    <property type="match status" value="1"/>
</dbReference>
<keyword evidence="2" id="KW-0805">Transcription regulation</keyword>
<dbReference type="GO" id="GO:0080147">
    <property type="term" value="P:root hair cell development"/>
    <property type="evidence" value="ECO:0007669"/>
    <property type="project" value="UniProtKB-ARBA"/>
</dbReference>
<dbReference type="AlphaFoldDB" id="A0AAV5IP58"/>
<dbReference type="Proteomes" id="UP001054252">
    <property type="component" value="Unassembled WGS sequence"/>
</dbReference>
<dbReference type="PROSITE" id="PS50888">
    <property type="entry name" value="BHLH"/>
    <property type="match status" value="1"/>
</dbReference>
<accession>A0AAV5IP58</accession>
<gene>
    <name evidence="8" type="ORF">SLEP1_g12759</name>
</gene>
<dbReference type="GO" id="GO:0000981">
    <property type="term" value="F:DNA-binding transcription factor activity, RNA polymerase II-specific"/>
    <property type="evidence" value="ECO:0007669"/>
    <property type="project" value="TreeGrafter"/>
</dbReference>
<dbReference type="SUPFAM" id="SSF47459">
    <property type="entry name" value="HLH, helix-loop-helix DNA-binding domain"/>
    <property type="match status" value="1"/>
</dbReference>
<dbReference type="InterPro" id="IPR036638">
    <property type="entry name" value="HLH_DNA-bd_sf"/>
</dbReference>
<evidence type="ECO:0000313" key="8">
    <source>
        <dbReference type="EMBL" id="GKU99993.1"/>
    </source>
</evidence>
<protein>
    <recommendedName>
        <fullName evidence="7">BHLH domain-containing protein</fullName>
    </recommendedName>
</protein>
<organism evidence="8 9">
    <name type="scientific">Rubroshorea leprosula</name>
    <dbReference type="NCBI Taxonomy" id="152421"/>
    <lineage>
        <taxon>Eukaryota</taxon>
        <taxon>Viridiplantae</taxon>
        <taxon>Streptophyta</taxon>
        <taxon>Embryophyta</taxon>
        <taxon>Tracheophyta</taxon>
        <taxon>Spermatophyta</taxon>
        <taxon>Magnoliopsida</taxon>
        <taxon>eudicotyledons</taxon>
        <taxon>Gunneridae</taxon>
        <taxon>Pentapetalae</taxon>
        <taxon>rosids</taxon>
        <taxon>malvids</taxon>
        <taxon>Malvales</taxon>
        <taxon>Dipterocarpaceae</taxon>
        <taxon>Rubroshorea</taxon>
    </lineage>
</organism>
<evidence type="ECO:0000256" key="4">
    <source>
        <dbReference type="ARBA" id="ARBA00023163"/>
    </source>
</evidence>
<evidence type="ECO:0000259" key="7">
    <source>
        <dbReference type="PROSITE" id="PS50888"/>
    </source>
</evidence>
<keyword evidence="4" id="KW-0804">Transcription</keyword>
<dbReference type="PANTHER" id="PTHR16223">
    <property type="entry name" value="TRANSCRIPTION FACTOR BHLH83-RELATED"/>
    <property type="match status" value="1"/>
</dbReference>
<dbReference type="InterPro" id="IPR011598">
    <property type="entry name" value="bHLH_dom"/>
</dbReference>
<comment type="subcellular location">
    <subcellularLocation>
        <location evidence="1">Nucleus</location>
    </subcellularLocation>
</comment>
<dbReference type="GO" id="GO:0005634">
    <property type="term" value="C:nucleus"/>
    <property type="evidence" value="ECO:0007669"/>
    <property type="project" value="UniProtKB-SubCell"/>
</dbReference>